<dbReference type="AlphaFoldDB" id="A0A4R0RHD1"/>
<reference evidence="2 3" key="1">
    <citation type="submission" date="2018-11" db="EMBL/GenBank/DDBJ databases">
        <title>Genome assembly of Steccherinum ochraceum LE-BIN_3174, the white-rot fungus of the Steccherinaceae family (The Residual Polyporoid clade, Polyporales, Basidiomycota).</title>
        <authorList>
            <person name="Fedorova T.V."/>
            <person name="Glazunova O.A."/>
            <person name="Landesman E.O."/>
            <person name="Moiseenko K.V."/>
            <person name="Psurtseva N.V."/>
            <person name="Savinova O.S."/>
            <person name="Shakhova N.V."/>
            <person name="Tyazhelova T.V."/>
            <person name="Vasina D.V."/>
        </authorList>
    </citation>
    <scope>NUCLEOTIDE SEQUENCE [LARGE SCALE GENOMIC DNA]</scope>
    <source>
        <strain evidence="2 3">LE-BIN_3174</strain>
    </source>
</reference>
<dbReference type="Proteomes" id="UP000292702">
    <property type="component" value="Unassembled WGS sequence"/>
</dbReference>
<feature type="compositionally biased region" description="Low complexity" evidence="1">
    <location>
        <begin position="448"/>
        <end position="457"/>
    </location>
</feature>
<name>A0A4R0RHD1_9APHY</name>
<comment type="caution">
    <text evidence="2">The sequence shown here is derived from an EMBL/GenBank/DDBJ whole genome shotgun (WGS) entry which is preliminary data.</text>
</comment>
<proteinExistence type="predicted"/>
<gene>
    <name evidence="2" type="ORF">EIP91_001650</name>
</gene>
<dbReference type="OrthoDB" id="128308at2759"/>
<feature type="region of interest" description="Disordered" evidence="1">
    <location>
        <begin position="382"/>
        <end position="404"/>
    </location>
</feature>
<feature type="compositionally biased region" description="Polar residues" evidence="1">
    <location>
        <begin position="213"/>
        <end position="225"/>
    </location>
</feature>
<feature type="compositionally biased region" description="Polar residues" evidence="1">
    <location>
        <begin position="182"/>
        <end position="192"/>
    </location>
</feature>
<feature type="compositionally biased region" description="Low complexity" evidence="1">
    <location>
        <begin position="395"/>
        <end position="404"/>
    </location>
</feature>
<feature type="region of interest" description="Disordered" evidence="1">
    <location>
        <begin position="28"/>
        <end position="47"/>
    </location>
</feature>
<evidence type="ECO:0000313" key="2">
    <source>
        <dbReference type="EMBL" id="TCD66203.1"/>
    </source>
</evidence>
<organism evidence="2 3">
    <name type="scientific">Steccherinum ochraceum</name>
    <dbReference type="NCBI Taxonomy" id="92696"/>
    <lineage>
        <taxon>Eukaryota</taxon>
        <taxon>Fungi</taxon>
        <taxon>Dikarya</taxon>
        <taxon>Basidiomycota</taxon>
        <taxon>Agaricomycotina</taxon>
        <taxon>Agaricomycetes</taxon>
        <taxon>Polyporales</taxon>
        <taxon>Steccherinaceae</taxon>
        <taxon>Steccherinum</taxon>
    </lineage>
</organism>
<sequence length="457" mass="50847">MDHHRTAPQQQKYNTAYVISMMPPPADCHSGHVQPQQVSQQPAPATHSMPMQDMVAEQNRLQESLNRSITLVFWYKAGCDPIRVHQEIPTFPLFQLSQFQQLVTDLGFSATSYVDMYNPHSASWEQQTIATVRVVESEQRLLYRVRKSFLEGLATEECPGVMHEISMQPQLVEQMEDLSPRTTIKRPSSDATHYQDAPHPRKYVRMDTGGSNGTDSVSPTRVDTGNRGYSQVMSVHMQSPSTDVQHAYSMSHQSQMEAQPQSTPHSTNESPSMTSESISEPVRTPFPTHPHPPLKRWPNDYCVSEIASGFRQMDQMIAQQPSVTQKLSFERVFGCRYIKSTVCRHRAVWKRADPTIKDSYEAMGLDERAVWGDFVKKVEGKLSKDSAASSRTASTPQLQQPQPMTLMTGVSSVAMGAQHGGLDHGVSRRMDEPAMASLGPPPPGHPGPGSLHAGTVA</sequence>
<keyword evidence="3" id="KW-1185">Reference proteome</keyword>
<evidence type="ECO:0000313" key="3">
    <source>
        <dbReference type="Proteomes" id="UP000292702"/>
    </source>
</evidence>
<feature type="region of interest" description="Disordered" evidence="1">
    <location>
        <begin position="238"/>
        <end position="294"/>
    </location>
</feature>
<protein>
    <submittedName>
        <fullName evidence="2">Uncharacterized protein</fullName>
    </submittedName>
</protein>
<feature type="region of interest" description="Disordered" evidence="1">
    <location>
        <begin position="432"/>
        <end position="457"/>
    </location>
</feature>
<dbReference type="EMBL" id="RWJN01000145">
    <property type="protein sequence ID" value="TCD66203.1"/>
    <property type="molecule type" value="Genomic_DNA"/>
</dbReference>
<feature type="compositionally biased region" description="Low complexity" evidence="1">
    <location>
        <begin position="33"/>
        <end position="45"/>
    </location>
</feature>
<evidence type="ECO:0000256" key="1">
    <source>
        <dbReference type="SAM" id="MobiDB-lite"/>
    </source>
</evidence>
<accession>A0A4R0RHD1</accession>
<feature type="region of interest" description="Disordered" evidence="1">
    <location>
        <begin position="182"/>
        <end position="225"/>
    </location>
</feature>
<feature type="compositionally biased region" description="Polar residues" evidence="1">
    <location>
        <begin position="238"/>
        <end position="278"/>
    </location>
</feature>